<feature type="domain" description="PRELI/MSF1" evidence="1">
    <location>
        <begin position="1"/>
        <end position="173"/>
    </location>
</feature>
<keyword evidence="3" id="KW-1185">Reference proteome</keyword>
<organism evidence="2 3">
    <name type="scientific">Cardiosporidium cionae</name>
    <dbReference type="NCBI Taxonomy" id="476202"/>
    <lineage>
        <taxon>Eukaryota</taxon>
        <taxon>Sar</taxon>
        <taxon>Alveolata</taxon>
        <taxon>Apicomplexa</taxon>
        <taxon>Aconoidasida</taxon>
        <taxon>Nephromycida</taxon>
        <taxon>Cardiosporidium</taxon>
    </lineage>
</organism>
<dbReference type="InterPro" id="IPR037365">
    <property type="entry name" value="Slowmo/Ups"/>
</dbReference>
<dbReference type="Pfam" id="PF04707">
    <property type="entry name" value="PRELI"/>
    <property type="match status" value="1"/>
</dbReference>
<evidence type="ECO:0000313" key="2">
    <source>
        <dbReference type="EMBL" id="KAF8819585.1"/>
    </source>
</evidence>
<evidence type="ECO:0000313" key="3">
    <source>
        <dbReference type="Proteomes" id="UP000823046"/>
    </source>
</evidence>
<dbReference type="PANTHER" id="PTHR11158">
    <property type="entry name" value="MSF1/PX19 RELATED"/>
    <property type="match status" value="1"/>
</dbReference>
<dbReference type="Proteomes" id="UP000823046">
    <property type="component" value="Unassembled WGS sequence"/>
</dbReference>
<accession>A0ABQ7J6J4</accession>
<dbReference type="EMBL" id="JADAQX010000685">
    <property type="protein sequence ID" value="KAF8819585.1"/>
    <property type="molecule type" value="Genomic_DNA"/>
</dbReference>
<proteinExistence type="predicted"/>
<name>A0ABQ7J6J4_9APIC</name>
<reference evidence="2 3" key="1">
    <citation type="journal article" date="2020" name="bioRxiv">
        <title>Metabolic contributions of an alphaproteobacterial endosymbiont in the apicomplexan Cardiosporidium cionae.</title>
        <authorList>
            <person name="Hunter E.S."/>
            <person name="Paight C.J."/>
            <person name="Lane C.E."/>
        </authorList>
    </citation>
    <scope>NUCLEOTIDE SEQUENCE [LARGE SCALE GENOMIC DNA]</scope>
    <source>
        <strain evidence="2">ESH_2018</strain>
    </source>
</reference>
<protein>
    <submittedName>
        <fullName evidence="2">PRELI family protein</fullName>
    </submittedName>
</protein>
<gene>
    <name evidence="2" type="ORF">IE077_000798</name>
</gene>
<dbReference type="InterPro" id="IPR006797">
    <property type="entry name" value="PRELI/MSF1_dom"/>
</dbReference>
<sequence length="450" mass="51724">MRLHSFEHIYHHDWDTVTAAFWVKYPNRLQPHVQRVDTLQRAIDVEEKTFITKRLISLRYNIPSWVQRLLRTTADGYGLETVNCDLDNRILRLESENITFSDFLRVNEFCEYQVHPENPNWTIYRQSAWYSVTGFSFASDALEKLAIQTAQDKSSRGLNAMQRAITCLEEANWNEKYNRAKKQAAIAYDHYSETLNGYVTSFAKLLMGDFLDTFCRLETAKQKLMTFRENYGPLLTDAAKYSKLETYDQAKIAYNEALKAVESNLADIRSNTRKFFNFEPTRYFYSSQGIGSNSISEIQTHLLPHINWLLTSTGIPPCNIMARMGLPFLWKTTLAHKEESSQDELSVSIRKNRTAIPGPFFSLLTAVDCSNGTRSPDVLQHPSFPSNSVSYDRHISTFNFCHFRNKLSSALRCAQSTFLYFPARNKISTSIGPYRSHGLLLSSLCSGSCR</sequence>
<evidence type="ECO:0000259" key="1">
    <source>
        <dbReference type="PROSITE" id="PS50904"/>
    </source>
</evidence>
<comment type="caution">
    <text evidence="2">The sequence shown here is derived from an EMBL/GenBank/DDBJ whole genome shotgun (WGS) entry which is preliminary data.</text>
</comment>
<dbReference type="PROSITE" id="PS50904">
    <property type="entry name" value="PRELI_MSF1"/>
    <property type="match status" value="1"/>
</dbReference>